<dbReference type="PANTHER" id="PTHR34049:SF1">
    <property type="entry name" value="F-BOX PROTEIN SKIP27"/>
    <property type="match status" value="1"/>
</dbReference>
<sequence>MICSRKTIMALGRRCSSMNWSSSSYYAACGGGGSEECLPFEFARVRSFGRKRIVVSQNMECCWDSEMSPRTPLKRLCSEPLGAVMAEMDEQQQPEEKSVLESLPQDVLIKVLCGVNHEDLKQLLLVSKPISESTLIAKDSHFPYSTPTKVRAFRSPTIDYNSEIDEIEAPGAPSRAARRFPKPRLSEKEVSDLSVALFSIDSPPKRNKKKGLFMDVEI</sequence>
<gene>
    <name evidence="2" type="ORF">LITE_LOCUS37771</name>
</gene>
<name>A0AAV0PBD9_9ROSI</name>
<accession>A0AAV0PBD9</accession>
<comment type="caution">
    <text evidence="2">The sequence shown here is derived from an EMBL/GenBank/DDBJ whole genome shotgun (WGS) entry which is preliminary data.</text>
</comment>
<feature type="domain" description="F-box" evidence="1">
    <location>
        <begin position="97"/>
        <end position="145"/>
    </location>
</feature>
<evidence type="ECO:0000259" key="1">
    <source>
        <dbReference type="PROSITE" id="PS50181"/>
    </source>
</evidence>
<dbReference type="PANTHER" id="PTHR34049">
    <property type="entry name" value="F-BOX PROTEIN SKIP27"/>
    <property type="match status" value="1"/>
</dbReference>
<dbReference type="Proteomes" id="UP001154282">
    <property type="component" value="Unassembled WGS sequence"/>
</dbReference>
<proteinExistence type="predicted"/>
<reference evidence="2" key="1">
    <citation type="submission" date="2022-08" db="EMBL/GenBank/DDBJ databases">
        <authorList>
            <person name="Gutierrez-Valencia J."/>
        </authorList>
    </citation>
    <scope>NUCLEOTIDE SEQUENCE</scope>
</reference>
<dbReference type="EMBL" id="CAMGYJ010000008">
    <property type="protein sequence ID" value="CAI0468354.1"/>
    <property type="molecule type" value="Genomic_DNA"/>
</dbReference>
<keyword evidence="3" id="KW-1185">Reference proteome</keyword>
<dbReference type="InterPro" id="IPR045286">
    <property type="entry name" value="FBS1-like"/>
</dbReference>
<protein>
    <recommendedName>
        <fullName evidence="1">F-box domain-containing protein</fullName>
    </recommendedName>
</protein>
<evidence type="ECO:0000313" key="3">
    <source>
        <dbReference type="Proteomes" id="UP001154282"/>
    </source>
</evidence>
<dbReference type="PROSITE" id="PS50181">
    <property type="entry name" value="FBOX"/>
    <property type="match status" value="1"/>
</dbReference>
<organism evidence="2 3">
    <name type="scientific">Linum tenue</name>
    <dbReference type="NCBI Taxonomy" id="586396"/>
    <lineage>
        <taxon>Eukaryota</taxon>
        <taxon>Viridiplantae</taxon>
        <taxon>Streptophyta</taxon>
        <taxon>Embryophyta</taxon>
        <taxon>Tracheophyta</taxon>
        <taxon>Spermatophyta</taxon>
        <taxon>Magnoliopsida</taxon>
        <taxon>eudicotyledons</taxon>
        <taxon>Gunneridae</taxon>
        <taxon>Pentapetalae</taxon>
        <taxon>rosids</taxon>
        <taxon>fabids</taxon>
        <taxon>Malpighiales</taxon>
        <taxon>Linaceae</taxon>
        <taxon>Linum</taxon>
    </lineage>
</organism>
<dbReference type="AlphaFoldDB" id="A0AAV0PBD9"/>
<evidence type="ECO:0000313" key="2">
    <source>
        <dbReference type="EMBL" id="CAI0468354.1"/>
    </source>
</evidence>
<dbReference type="InterPro" id="IPR001810">
    <property type="entry name" value="F-box_dom"/>
</dbReference>